<dbReference type="InterPro" id="IPR016192">
    <property type="entry name" value="APOBEC/CMP_deaminase_Zn-bd"/>
</dbReference>
<keyword evidence="3" id="KW-0545">Nucleotide biosynthesis</keyword>
<evidence type="ECO:0000256" key="3">
    <source>
        <dbReference type="ARBA" id="ARBA00022727"/>
    </source>
</evidence>
<evidence type="ECO:0000313" key="9">
    <source>
        <dbReference type="EMBL" id="WAR00076.1"/>
    </source>
</evidence>
<evidence type="ECO:0000256" key="2">
    <source>
        <dbReference type="ARBA" id="ARBA00022723"/>
    </source>
</evidence>
<keyword evidence="2" id="KW-0479">Metal-binding</keyword>
<organism evidence="9 10">
    <name type="scientific">Mya arenaria</name>
    <name type="common">Soft-shell clam</name>
    <dbReference type="NCBI Taxonomy" id="6604"/>
    <lineage>
        <taxon>Eukaryota</taxon>
        <taxon>Metazoa</taxon>
        <taxon>Spiralia</taxon>
        <taxon>Lophotrochozoa</taxon>
        <taxon>Mollusca</taxon>
        <taxon>Bivalvia</taxon>
        <taxon>Autobranchia</taxon>
        <taxon>Heteroconchia</taxon>
        <taxon>Euheterodonta</taxon>
        <taxon>Imparidentia</taxon>
        <taxon>Neoheterodontei</taxon>
        <taxon>Myida</taxon>
        <taxon>Myoidea</taxon>
        <taxon>Myidae</taxon>
        <taxon>Mya</taxon>
    </lineage>
</organism>
<dbReference type="Gene3D" id="3.40.140.10">
    <property type="entry name" value="Cytidine Deaminase, domain 2"/>
    <property type="match status" value="1"/>
</dbReference>
<dbReference type="SUPFAM" id="SSF53927">
    <property type="entry name" value="Cytidine deaminase-like"/>
    <property type="match status" value="1"/>
</dbReference>
<dbReference type="PANTHER" id="PTHR11086">
    <property type="entry name" value="DEOXYCYTIDYLATE DEAMINASE-RELATED"/>
    <property type="match status" value="1"/>
</dbReference>
<reference evidence="9" key="1">
    <citation type="submission" date="2022-11" db="EMBL/GenBank/DDBJ databases">
        <title>Centuries of genome instability and evolution in soft-shell clam transmissible cancer (bioRxiv).</title>
        <authorList>
            <person name="Hart S.F.M."/>
            <person name="Yonemitsu M.A."/>
            <person name="Giersch R.M."/>
            <person name="Beal B.F."/>
            <person name="Arriagada G."/>
            <person name="Davis B.W."/>
            <person name="Ostrander E.A."/>
            <person name="Goff S.P."/>
            <person name="Metzger M.J."/>
        </authorList>
    </citation>
    <scope>NUCLEOTIDE SEQUENCE</scope>
    <source>
        <strain evidence="9">MELC-2E11</strain>
        <tissue evidence="9">Siphon/mantle</tissue>
    </source>
</reference>
<protein>
    <recommendedName>
        <fullName evidence="7">dCMP deaminase</fullName>
        <ecNumber evidence="6">3.5.4.12</ecNumber>
    </recommendedName>
    <alternativeName>
        <fullName evidence="7">dCMP deaminase</fullName>
    </alternativeName>
</protein>
<evidence type="ECO:0000256" key="6">
    <source>
        <dbReference type="ARBA" id="ARBA00038938"/>
    </source>
</evidence>
<feature type="domain" description="CMP/dCMP-type deaminase" evidence="8">
    <location>
        <begin position="70"/>
        <end position="202"/>
    </location>
</feature>
<dbReference type="Pfam" id="PF00383">
    <property type="entry name" value="dCMP_cyt_deam_1"/>
    <property type="match status" value="1"/>
</dbReference>
<keyword evidence="10" id="KW-1185">Reference proteome</keyword>
<dbReference type="EC" id="3.5.4.12" evidence="6"/>
<dbReference type="InterPro" id="IPR015517">
    <property type="entry name" value="dCMP_deaminase-rel"/>
</dbReference>
<evidence type="ECO:0000256" key="1">
    <source>
        <dbReference type="ARBA" id="ARBA00006576"/>
    </source>
</evidence>
<dbReference type="InterPro" id="IPR002125">
    <property type="entry name" value="CMP_dCMP_dom"/>
</dbReference>
<evidence type="ECO:0000259" key="8">
    <source>
        <dbReference type="PROSITE" id="PS51747"/>
    </source>
</evidence>
<keyword evidence="4" id="KW-0378">Hydrolase</keyword>
<evidence type="ECO:0000256" key="5">
    <source>
        <dbReference type="ARBA" id="ARBA00022833"/>
    </source>
</evidence>
<accession>A0ABY7DUT6</accession>
<dbReference type="PANTHER" id="PTHR11086:SF18">
    <property type="entry name" value="DEOXYCYTIDYLATE DEAMINASE"/>
    <property type="match status" value="1"/>
</dbReference>
<gene>
    <name evidence="9" type="ORF">MAR_024448</name>
</gene>
<evidence type="ECO:0000313" key="10">
    <source>
        <dbReference type="Proteomes" id="UP001164746"/>
    </source>
</evidence>
<dbReference type="InterPro" id="IPR016193">
    <property type="entry name" value="Cytidine_deaminase-like"/>
</dbReference>
<evidence type="ECO:0000256" key="7">
    <source>
        <dbReference type="ARBA" id="ARBA00041763"/>
    </source>
</evidence>
<evidence type="ECO:0000256" key="4">
    <source>
        <dbReference type="ARBA" id="ARBA00022801"/>
    </source>
</evidence>
<dbReference type="PROSITE" id="PS00903">
    <property type="entry name" value="CYT_DCMP_DEAMINASES_1"/>
    <property type="match status" value="1"/>
</dbReference>
<dbReference type="PROSITE" id="PS51747">
    <property type="entry name" value="CYT_DCMP_DEAMINASES_2"/>
    <property type="match status" value="1"/>
</dbReference>
<comment type="similarity">
    <text evidence="1">Belongs to the cytidine and deoxycytidylate deaminase family.</text>
</comment>
<name>A0ABY7DUT6_MYAAR</name>
<keyword evidence="5" id="KW-0862">Zinc</keyword>
<dbReference type="Proteomes" id="UP001164746">
    <property type="component" value="Chromosome 3"/>
</dbReference>
<dbReference type="EMBL" id="CP111014">
    <property type="protein sequence ID" value="WAR00076.1"/>
    <property type="molecule type" value="Genomic_DNA"/>
</dbReference>
<proteinExistence type="inferred from homology"/>
<sequence>MKHEWQDFETTIIYWKSMQWIGCGYKTASRILGTDFYAAHGMPGKEMYATDILRRAHLNDNISDETEIEDDMNTMIHHPMDEKHLQVGACIVNEDKRIVSTGYNGMPNRCPDDKLPWGKGDKDDLKNKKLYVCHAELNAVLNKNSTDVKNCTIYMSLFPCNECAKVIIQSGIKEIKYYSDKYKDRSDVKASKSMLDMAEVRYRDKCRIRDTFTKEI</sequence>